<evidence type="ECO:0000256" key="5">
    <source>
        <dbReference type="ARBA" id="ARBA00022982"/>
    </source>
</evidence>
<dbReference type="InterPro" id="IPR014729">
    <property type="entry name" value="Rossmann-like_a/b/a_fold"/>
</dbReference>
<dbReference type="EMBL" id="CAADRM010000035">
    <property type="protein sequence ID" value="VFU12200.1"/>
    <property type="molecule type" value="Genomic_DNA"/>
</dbReference>
<dbReference type="PANTHER" id="PTHR43153">
    <property type="entry name" value="ELECTRON TRANSFER FLAVOPROTEIN ALPHA"/>
    <property type="match status" value="1"/>
</dbReference>
<dbReference type="InterPro" id="IPR014730">
    <property type="entry name" value="ETF_a/b_N"/>
</dbReference>
<dbReference type="InterPro" id="IPR001308">
    <property type="entry name" value="ETF_a/FixB"/>
</dbReference>
<protein>
    <submittedName>
        <fullName evidence="7">Electron transfer flavoprotein subunit alpha</fullName>
    </submittedName>
</protein>
<dbReference type="GO" id="GO:0050660">
    <property type="term" value="F:flavin adenine dinucleotide binding"/>
    <property type="evidence" value="ECO:0007669"/>
    <property type="project" value="InterPro"/>
</dbReference>
<dbReference type="PANTHER" id="PTHR43153:SF1">
    <property type="entry name" value="ELECTRON TRANSFER FLAVOPROTEIN SUBUNIT ALPHA, MITOCHONDRIAL"/>
    <property type="match status" value="1"/>
</dbReference>
<evidence type="ECO:0000256" key="3">
    <source>
        <dbReference type="ARBA" id="ARBA00022630"/>
    </source>
</evidence>
<accession>A0A485LWD6</accession>
<dbReference type="SMART" id="SM00893">
    <property type="entry name" value="ETF"/>
    <property type="match status" value="1"/>
</dbReference>
<dbReference type="GO" id="GO:0009055">
    <property type="term" value="F:electron transfer activity"/>
    <property type="evidence" value="ECO:0007669"/>
    <property type="project" value="InterPro"/>
</dbReference>
<evidence type="ECO:0000259" key="6">
    <source>
        <dbReference type="SMART" id="SM00893"/>
    </source>
</evidence>
<dbReference type="PROSITE" id="PS00696">
    <property type="entry name" value="ETF_ALPHA"/>
    <property type="match status" value="1"/>
</dbReference>
<dbReference type="SUPFAM" id="SSF52402">
    <property type="entry name" value="Adenine nucleotide alpha hydrolases-like"/>
    <property type="match status" value="1"/>
</dbReference>
<proteinExistence type="inferred from homology"/>
<dbReference type="GO" id="GO:0033539">
    <property type="term" value="P:fatty acid beta-oxidation using acyl-CoA dehydrogenase"/>
    <property type="evidence" value="ECO:0007669"/>
    <property type="project" value="TreeGrafter"/>
</dbReference>
<evidence type="ECO:0000256" key="2">
    <source>
        <dbReference type="ARBA" id="ARBA00022448"/>
    </source>
</evidence>
<dbReference type="InterPro" id="IPR033947">
    <property type="entry name" value="ETF_alpha_N"/>
</dbReference>
<dbReference type="Gene3D" id="3.40.50.620">
    <property type="entry name" value="HUPs"/>
    <property type="match status" value="1"/>
</dbReference>
<keyword evidence="5" id="KW-0249">Electron transport</keyword>
<evidence type="ECO:0000256" key="4">
    <source>
        <dbReference type="ARBA" id="ARBA00022827"/>
    </source>
</evidence>
<keyword evidence="4" id="KW-0274">FAD</keyword>
<reference evidence="7" key="1">
    <citation type="submission" date="2019-03" db="EMBL/GenBank/DDBJ databases">
        <authorList>
            <person name="Hao L."/>
        </authorList>
    </citation>
    <scope>NUCLEOTIDE SEQUENCE</scope>
</reference>
<dbReference type="InterPro" id="IPR014731">
    <property type="entry name" value="ETF_asu_C"/>
</dbReference>
<sequence length="322" mass="33595">MAGTLIYAEVQKGEIKKGSLEVTSKAKELGGDVAVCLIGKGVEGLASQLAKYGADKVYVVDGPEYENYVTEAYVQAFKQVADTVSPTVILASATAQGKDFVPAVAARLGVGAISDCVDLKKEGDKIIAKRPMYAGKAYAMVEAVANPQVIAVRPNSFSIKEIAGAGAVEKAAVSLDASKIKAVVKSIEVAQTDEPDQTEAEIIVSGGRGMKGPENFKMLEDLAKLFGPTATTGASRAAVDAGWRDHSYQVGQTGKTVSPNLYIACGISGAIQHLAGMGTSKVIVAINKDPEAPIFQKADYGVVDDLFNVVPALISEIQKVKG</sequence>
<dbReference type="Pfam" id="PF00766">
    <property type="entry name" value="ETF_alpha"/>
    <property type="match status" value="1"/>
</dbReference>
<dbReference type="InterPro" id="IPR029035">
    <property type="entry name" value="DHS-like_NAD/FAD-binding_dom"/>
</dbReference>
<dbReference type="FunFam" id="3.40.50.1220:FF:000001">
    <property type="entry name" value="Electron transfer flavoprotein, alpha subunit"/>
    <property type="match status" value="1"/>
</dbReference>
<evidence type="ECO:0000256" key="1">
    <source>
        <dbReference type="ARBA" id="ARBA00005817"/>
    </source>
</evidence>
<dbReference type="AlphaFoldDB" id="A0A485LWD6"/>
<keyword evidence="2" id="KW-0813">Transport</keyword>
<organism evidence="7">
    <name type="scientific">anaerobic digester metagenome</name>
    <dbReference type="NCBI Taxonomy" id="1263854"/>
    <lineage>
        <taxon>unclassified sequences</taxon>
        <taxon>metagenomes</taxon>
        <taxon>ecological metagenomes</taxon>
    </lineage>
</organism>
<keyword evidence="3" id="KW-0285">Flavoprotein</keyword>
<comment type="similarity">
    <text evidence="1">Belongs to the ETF alpha-subunit/FixB family.</text>
</comment>
<dbReference type="PIRSF" id="PIRSF000089">
    <property type="entry name" value="Electra_flavoP_a"/>
    <property type="match status" value="1"/>
</dbReference>
<feature type="domain" description="Electron transfer flavoprotein alpha/beta-subunit N-terminal" evidence="6">
    <location>
        <begin position="4"/>
        <end position="184"/>
    </location>
</feature>
<dbReference type="SUPFAM" id="SSF52467">
    <property type="entry name" value="DHS-like NAD/FAD-binding domain"/>
    <property type="match status" value="1"/>
</dbReference>
<dbReference type="Pfam" id="PF01012">
    <property type="entry name" value="ETF"/>
    <property type="match status" value="1"/>
</dbReference>
<dbReference type="InterPro" id="IPR018206">
    <property type="entry name" value="ETF_asu_C_CS"/>
</dbReference>
<dbReference type="Gene3D" id="3.40.50.1220">
    <property type="entry name" value="TPP-binding domain"/>
    <property type="match status" value="1"/>
</dbReference>
<gene>
    <name evidence="7" type="primary">etfA</name>
    <name evidence="7" type="ORF">SCFA_130009</name>
</gene>
<dbReference type="CDD" id="cd01715">
    <property type="entry name" value="ETF_alpha"/>
    <property type="match status" value="1"/>
</dbReference>
<evidence type="ECO:0000313" key="7">
    <source>
        <dbReference type="EMBL" id="VFU12200.1"/>
    </source>
</evidence>
<name>A0A485LWD6_9ZZZZ</name>